<dbReference type="InterPro" id="IPR011250">
    <property type="entry name" value="OMP/PagP_B-barrel"/>
</dbReference>
<protein>
    <recommendedName>
        <fullName evidence="3">Transferrin-binding protein B C-lobe/N-lobe beta barrel domain-containing protein</fullName>
    </recommendedName>
</protein>
<dbReference type="AlphaFoldDB" id="A0A844Y0X6"/>
<dbReference type="Gene3D" id="2.40.160.90">
    <property type="match status" value="1"/>
</dbReference>
<dbReference type="Proteomes" id="UP000444185">
    <property type="component" value="Unassembled WGS sequence"/>
</dbReference>
<accession>A0A844Y0X6</accession>
<organism evidence="1 2">
    <name type="scientific">Qipengyuania gaetbuli</name>
    <dbReference type="NCBI Taxonomy" id="266952"/>
    <lineage>
        <taxon>Bacteria</taxon>
        <taxon>Pseudomonadati</taxon>
        <taxon>Pseudomonadota</taxon>
        <taxon>Alphaproteobacteria</taxon>
        <taxon>Sphingomonadales</taxon>
        <taxon>Erythrobacteraceae</taxon>
        <taxon>Qipengyuania</taxon>
    </lineage>
</organism>
<keyword evidence="2" id="KW-1185">Reference proteome</keyword>
<reference evidence="1 2" key="1">
    <citation type="submission" date="2019-12" db="EMBL/GenBank/DDBJ databases">
        <title>Genomic-based taxomic classification of the family Erythrobacteraceae.</title>
        <authorList>
            <person name="Xu L."/>
        </authorList>
    </citation>
    <scope>NUCLEOTIDE SEQUENCE [LARGE SCALE GENOMIC DNA]</scope>
    <source>
        <strain evidence="1 2">DSM 16225</strain>
    </source>
</reference>
<sequence length="270" mass="29368">MVNEYAPGADGVIQVSPHERADISLEYRASDGAYFITLPGYNRGALYTTGYHGSYIDGSAWQNIYGTYNQLLDGESGRQDAFVYLAWPKGPLSTEDTLTYTSWGNWEDDGGLNGKARTGNYGYFAYGIPTTGSDVPKTGTASYSADIKGTANYNYDPNSLYVDYVTGTAELRFDFGAGTLAGEMNPWVCPWDCYPIGTYTFVETVYASGSTVFSGKFARDGTTLPSWFEGNFNGPGAAELMARFSAPYVTTIEGREYSGTIGGIWIGRKN</sequence>
<evidence type="ECO:0008006" key="3">
    <source>
        <dbReference type="Google" id="ProtNLM"/>
    </source>
</evidence>
<proteinExistence type="predicted"/>
<dbReference type="EMBL" id="WTYF01000004">
    <property type="protein sequence ID" value="MXO51209.1"/>
    <property type="molecule type" value="Genomic_DNA"/>
</dbReference>
<comment type="caution">
    <text evidence="1">The sequence shown here is derived from an EMBL/GenBank/DDBJ whole genome shotgun (WGS) entry which is preliminary data.</text>
</comment>
<name>A0A844Y0X6_9SPHN</name>
<evidence type="ECO:0000313" key="2">
    <source>
        <dbReference type="Proteomes" id="UP000444185"/>
    </source>
</evidence>
<dbReference type="SUPFAM" id="SSF56925">
    <property type="entry name" value="OMPA-like"/>
    <property type="match status" value="1"/>
</dbReference>
<gene>
    <name evidence="1" type="ORF">GRI42_07815</name>
</gene>
<evidence type="ECO:0000313" key="1">
    <source>
        <dbReference type="EMBL" id="MXO51209.1"/>
    </source>
</evidence>